<proteinExistence type="predicted"/>
<evidence type="ECO:0000313" key="3">
    <source>
        <dbReference type="Proteomes" id="UP000305398"/>
    </source>
</evidence>
<gene>
    <name evidence="2" type="ORF">FHG12_04700</name>
</gene>
<evidence type="ECO:0000259" key="1">
    <source>
        <dbReference type="PROSITE" id="PS51186"/>
    </source>
</evidence>
<dbReference type="AlphaFoldDB" id="A0A5B7ZY59"/>
<evidence type="ECO:0000313" key="2">
    <source>
        <dbReference type="EMBL" id="QDA59445.1"/>
    </source>
</evidence>
<dbReference type="EMBL" id="CP040896">
    <property type="protein sequence ID" value="QDA59445.1"/>
    <property type="molecule type" value="Genomic_DNA"/>
</dbReference>
<dbReference type="OrthoDB" id="9788916at2"/>
<keyword evidence="3" id="KW-1185">Reference proteome</keyword>
<organism evidence="2 3">
    <name type="scientific">Hymenobacter jejuensis</name>
    <dbReference type="NCBI Taxonomy" id="2502781"/>
    <lineage>
        <taxon>Bacteria</taxon>
        <taxon>Pseudomonadati</taxon>
        <taxon>Bacteroidota</taxon>
        <taxon>Cytophagia</taxon>
        <taxon>Cytophagales</taxon>
        <taxon>Hymenobacteraceae</taxon>
        <taxon>Hymenobacter</taxon>
    </lineage>
</organism>
<accession>A0A5B7ZY59</accession>
<dbReference type="SUPFAM" id="SSF55729">
    <property type="entry name" value="Acyl-CoA N-acyltransferases (Nat)"/>
    <property type="match status" value="1"/>
</dbReference>
<dbReference type="RefSeq" id="WP_139514626.1">
    <property type="nucleotide sequence ID" value="NZ_CP040896.1"/>
</dbReference>
<name>A0A5B7ZY59_9BACT</name>
<dbReference type="InterPro" id="IPR000182">
    <property type="entry name" value="GNAT_dom"/>
</dbReference>
<dbReference type="PROSITE" id="PS51186">
    <property type="entry name" value="GNAT"/>
    <property type="match status" value="1"/>
</dbReference>
<protein>
    <submittedName>
        <fullName evidence="2">GNAT family N-acetyltransferase</fullName>
    </submittedName>
</protein>
<keyword evidence="2" id="KW-0808">Transferase</keyword>
<dbReference type="InterPro" id="IPR016181">
    <property type="entry name" value="Acyl_CoA_acyltransferase"/>
</dbReference>
<dbReference type="PANTHER" id="PTHR43792">
    <property type="entry name" value="GNAT FAMILY, PUTATIVE (AFU_ORTHOLOGUE AFUA_3G00765)-RELATED-RELATED"/>
    <property type="match status" value="1"/>
</dbReference>
<reference evidence="2 3" key="1">
    <citation type="submission" date="2019-06" db="EMBL/GenBank/DDBJ databases">
        <authorList>
            <person name="Srinivasan S."/>
        </authorList>
    </citation>
    <scope>NUCLEOTIDE SEQUENCE [LARGE SCALE GENOMIC DNA]</scope>
    <source>
        <strain evidence="2 3">17J68-5</strain>
    </source>
</reference>
<sequence>MPVSSSYATQIQPLTPVLETERLRLRGLQTQDLDEFLIMWSDPEFFRYLGGKPQKREEVWRRMIAQQGHWSLMGYGYWGVEEKSTGRFVGNVGFADFRRDLMPSIEGMPEIGWVLAPRVHGLGYATEAVQAALDWGEQHFEPKQIACIIDPDNAASLRVAHKFGFQEIARTTYNNEPILVLQR</sequence>
<feature type="domain" description="N-acetyltransferase" evidence="1">
    <location>
        <begin position="23"/>
        <end position="183"/>
    </location>
</feature>
<dbReference type="KEGG" id="hyj:FHG12_04700"/>
<dbReference type="InterPro" id="IPR051531">
    <property type="entry name" value="N-acetyltransferase"/>
</dbReference>
<dbReference type="Proteomes" id="UP000305398">
    <property type="component" value="Chromosome"/>
</dbReference>
<dbReference type="Pfam" id="PF13302">
    <property type="entry name" value="Acetyltransf_3"/>
    <property type="match status" value="1"/>
</dbReference>
<dbReference type="Gene3D" id="3.40.630.30">
    <property type="match status" value="1"/>
</dbReference>
<dbReference type="GO" id="GO:0016747">
    <property type="term" value="F:acyltransferase activity, transferring groups other than amino-acyl groups"/>
    <property type="evidence" value="ECO:0007669"/>
    <property type="project" value="InterPro"/>
</dbReference>
<dbReference type="PANTHER" id="PTHR43792:SF16">
    <property type="entry name" value="N-ACETYLTRANSFERASE DOMAIN-CONTAINING PROTEIN"/>
    <property type="match status" value="1"/>
</dbReference>